<keyword evidence="2" id="KW-1185">Reference proteome</keyword>
<dbReference type="Proteomes" id="UP000708208">
    <property type="component" value="Unassembled WGS sequence"/>
</dbReference>
<dbReference type="AlphaFoldDB" id="A0A8J2JCI1"/>
<proteinExistence type="predicted"/>
<evidence type="ECO:0000313" key="1">
    <source>
        <dbReference type="EMBL" id="CAG7717056.1"/>
    </source>
</evidence>
<comment type="caution">
    <text evidence="1">The sequence shown here is derived from an EMBL/GenBank/DDBJ whole genome shotgun (WGS) entry which is preliminary data.</text>
</comment>
<organism evidence="1 2">
    <name type="scientific">Allacma fusca</name>
    <dbReference type="NCBI Taxonomy" id="39272"/>
    <lineage>
        <taxon>Eukaryota</taxon>
        <taxon>Metazoa</taxon>
        <taxon>Ecdysozoa</taxon>
        <taxon>Arthropoda</taxon>
        <taxon>Hexapoda</taxon>
        <taxon>Collembola</taxon>
        <taxon>Symphypleona</taxon>
        <taxon>Sminthuridae</taxon>
        <taxon>Allacma</taxon>
    </lineage>
</organism>
<protein>
    <submittedName>
        <fullName evidence="1">Uncharacterized protein</fullName>
    </submittedName>
</protein>
<accession>A0A8J2JCI1</accession>
<feature type="non-terminal residue" evidence="1">
    <location>
        <position position="1"/>
    </location>
</feature>
<reference evidence="1" key="1">
    <citation type="submission" date="2021-06" db="EMBL/GenBank/DDBJ databases">
        <authorList>
            <person name="Hodson N. C."/>
            <person name="Mongue J. A."/>
            <person name="Jaron S. K."/>
        </authorList>
    </citation>
    <scope>NUCLEOTIDE SEQUENCE</scope>
</reference>
<name>A0A8J2JCI1_9HEXA</name>
<feature type="non-terminal residue" evidence="1">
    <location>
        <position position="68"/>
    </location>
</feature>
<evidence type="ECO:0000313" key="2">
    <source>
        <dbReference type="Proteomes" id="UP000708208"/>
    </source>
</evidence>
<gene>
    <name evidence="1" type="ORF">AFUS01_LOCUS6532</name>
</gene>
<sequence>DLGTWKAPAEIQLNFPYYLSGYDTNNRPIWIFEVGKYPFNTYIKKGPETVQILATYFDQIGYRVMESL</sequence>
<dbReference type="OrthoDB" id="203812at2759"/>
<dbReference type="EMBL" id="CAJVCH010043060">
    <property type="protein sequence ID" value="CAG7717056.1"/>
    <property type="molecule type" value="Genomic_DNA"/>
</dbReference>